<dbReference type="InterPro" id="IPR004033">
    <property type="entry name" value="UbiE/COQ5_MeTrFase"/>
</dbReference>
<proteinExistence type="predicted"/>
<sequence>MELHLQQIREQQKESWNHFSPGWKKWDDLFMDFLKPMGDEIIQRLDLQETDDVLDIAAGTGEPGLTIASIVQSGTVMITDLAEDMLEVARENAKRRGISNIKTQACDVSELPFSDNTFDAISCRFGFMFFPDMKLAVSEMVRVLKPGGKIATTVWNVPEKNFWITAIMGAIQRNMNLPAPIPGAPGMFRCAEQNLISHLFREAGLKSVFSKEVSGKLKCQTAETYWNVMTEVAAPIVSALSKAEESVREKIKEEVYQTIRQKYENGNVQIESSALLVSGEKS</sequence>
<organism evidence="5 6">
    <name type="scientific">Leptospira tipperaryensis</name>
    <dbReference type="NCBI Taxonomy" id="2564040"/>
    <lineage>
        <taxon>Bacteria</taxon>
        <taxon>Pseudomonadati</taxon>
        <taxon>Spirochaetota</taxon>
        <taxon>Spirochaetia</taxon>
        <taxon>Leptospirales</taxon>
        <taxon>Leptospiraceae</taxon>
        <taxon>Leptospira</taxon>
    </lineage>
</organism>
<dbReference type="PANTHER" id="PTHR43591:SF24">
    <property type="entry name" value="2-METHOXY-6-POLYPRENYL-1,4-BENZOQUINOL METHYLASE, MITOCHONDRIAL"/>
    <property type="match status" value="1"/>
</dbReference>
<evidence type="ECO:0000313" key="6">
    <source>
        <dbReference type="Proteomes" id="UP000094197"/>
    </source>
</evidence>
<dbReference type="Proteomes" id="UP000094197">
    <property type="component" value="Chromosome 2"/>
</dbReference>
<reference evidence="5 6" key="1">
    <citation type="submission" date="2016-04" db="EMBL/GenBank/DDBJ databases">
        <title>Complete genome seqeunce of Leptospira alstonii serovar Room22.</title>
        <authorList>
            <person name="Nally J.E."/>
            <person name="Bayles D.O."/>
            <person name="Hurley D."/>
            <person name="Fanning S."/>
            <person name="McMahon B.J."/>
            <person name="Arent Z."/>
        </authorList>
    </citation>
    <scope>NUCLEOTIDE SEQUENCE [LARGE SCALE GENOMIC DNA]</scope>
    <source>
        <strain evidence="5 6">GWTS #1</strain>
    </source>
</reference>
<dbReference type="GO" id="GO:0009234">
    <property type="term" value="P:menaquinone biosynthetic process"/>
    <property type="evidence" value="ECO:0007669"/>
    <property type="project" value="UniProtKB-KW"/>
</dbReference>
<keyword evidence="1" id="KW-0474">Menaquinone biosynthesis</keyword>
<keyword evidence="4" id="KW-0949">S-adenosyl-L-methionine</keyword>
<dbReference type="PANTHER" id="PTHR43591">
    <property type="entry name" value="METHYLTRANSFERASE"/>
    <property type="match status" value="1"/>
</dbReference>
<evidence type="ECO:0000256" key="1">
    <source>
        <dbReference type="ARBA" id="ARBA00022428"/>
    </source>
</evidence>
<evidence type="ECO:0000313" key="5">
    <source>
        <dbReference type="EMBL" id="AOP36304.1"/>
    </source>
</evidence>
<evidence type="ECO:0000256" key="3">
    <source>
        <dbReference type="ARBA" id="ARBA00022679"/>
    </source>
</evidence>
<gene>
    <name evidence="5" type="ORF">A0128_19985</name>
</gene>
<dbReference type="OrthoDB" id="9808140at2"/>
<dbReference type="Gene3D" id="3.40.50.150">
    <property type="entry name" value="Vaccinia Virus protein VP39"/>
    <property type="match status" value="1"/>
</dbReference>
<keyword evidence="2 5" id="KW-0489">Methyltransferase</keyword>
<dbReference type="RefSeq" id="WP_069609526.1">
    <property type="nucleotide sequence ID" value="NZ_CP015218.1"/>
</dbReference>
<dbReference type="PROSITE" id="PS51608">
    <property type="entry name" value="SAM_MT_UBIE"/>
    <property type="match status" value="1"/>
</dbReference>
<dbReference type="SUPFAM" id="SSF53335">
    <property type="entry name" value="S-adenosyl-L-methionine-dependent methyltransferases"/>
    <property type="match status" value="1"/>
</dbReference>
<name>A0A1D7V387_9LEPT</name>
<evidence type="ECO:0000256" key="2">
    <source>
        <dbReference type="ARBA" id="ARBA00022603"/>
    </source>
</evidence>
<evidence type="ECO:0000256" key="4">
    <source>
        <dbReference type="ARBA" id="ARBA00022691"/>
    </source>
</evidence>
<dbReference type="CDD" id="cd02440">
    <property type="entry name" value="AdoMet_MTases"/>
    <property type="match status" value="1"/>
</dbReference>
<protein>
    <submittedName>
        <fullName evidence="5">Methyltransferase type 11</fullName>
    </submittedName>
</protein>
<keyword evidence="3 5" id="KW-0808">Transferase</keyword>
<dbReference type="Pfam" id="PF01209">
    <property type="entry name" value="Ubie_methyltran"/>
    <property type="match status" value="1"/>
</dbReference>
<accession>A0A1D7V387</accession>
<dbReference type="GO" id="GO:0032259">
    <property type="term" value="P:methylation"/>
    <property type="evidence" value="ECO:0007669"/>
    <property type="project" value="UniProtKB-KW"/>
</dbReference>
<dbReference type="KEGG" id="laj:A0128_19985"/>
<keyword evidence="6" id="KW-1185">Reference proteome</keyword>
<dbReference type="GO" id="GO:0008168">
    <property type="term" value="F:methyltransferase activity"/>
    <property type="evidence" value="ECO:0007669"/>
    <property type="project" value="UniProtKB-KW"/>
</dbReference>
<dbReference type="AlphaFoldDB" id="A0A1D7V387"/>
<dbReference type="InterPro" id="IPR029063">
    <property type="entry name" value="SAM-dependent_MTases_sf"/>
</dbReference>
<dbReference type="EMBL" id="CP015218">
    <property type="protein sequence ID" value="AOP36304.1"/>
    <property type="molecule type" value="Genomic_DNA"/>
</dbReference>